<proteinExistence type="predicted"/>
<protein>
    <submittedName>
        <fullName evidence="2">Uncharacterized protein</fullName>
    </submittedName>
</protein>
<evidence type="ECO:0000313" key="2">
    <source>
        <dbReference type="EMBL" id="NZD62183.1"/>
    </source>
</evidence>
<reference evidence="3 4" key="1">
    <citation type="submission" date="2020-07" db="EMBL/GenBank/DDBJ databases">
        <authorList>
            <person name="Sun Q."/>
        </authorList>
    </citation>
    <scope>NUCLEOTIDE SEQUENCE [LARGE SCALE GENOMIC DNA]</scope>
    <source>
        <strain evidence="2 3">WYCCWR 11290</strain>
        <strain evidence="1 4">WYCCWR 11317</strain>
    </source>
</reference>
<accession>A0A7Z0RL16</accession>
<sequence>MESRALAEYARCIRPERLNLALRGNIPDAARYLEHDAEKCERFSDDIML</sequence>
<dbReference type="Proteomes" id="UP000539787">
    <property type="component" value="Unassembled WGS sequence"/>
</dbReference>
<evidence type="ECO:0000313" key="3">
    <source>
        <dbReference type="Proteomes" id="UP000532162"/>
    </source>
</evidence>
<dbReference type="AlphaFoldDB" id="A0A7Z0RL16"/>
<evidence type="ECO:0000313" key="1">
    <source>
        <dbReference type="EMBL" id="MBA5804193.1"/>
    </source>
</evidence>
<organism evidence="2 3">
    <name type="scientific">Rhizobium changzhiense</name>
    <dbReference type="NCBI Taxonomy" id="2692317"/>
    <lineage>
        <taxon>Bacteria</taxon>
        <taxon>Pseudomonadati</taxon>
        <taxon>Pseudomonadota</taxon>
        <taxon>Alphaproteobacteria</taxon>
        <taxon>Hyphomicrobiales</taxon>
        <taxon>Rhizobiaceae</taxon>
        <taxon>Rhizobium/Agrobacterium group</taxon>
        <taxon>Rhizobium</taxon>
    </lineage>
</organism>
<dbReference type="EMBL" id="JACCPJ010000002">
    <property type="protein sequence ID" value="NZD62183.1"/>
    <property type="molecule type" value="Genomic_DNA"/>
</dbReference>
<evidence type="ECO:0000313" key="4">
    <source>
        <dbReference type="Proteomes" id="UP000539787"/>
    </source>
</evidence>
<dbReference type="Proteomes" id="UP000532162">
    <property type="component" value="Unassembled WGS sequence"/>
</dbReference>
<gene>
    <name evidence="2" type="ORF">HX900_13825</name>
    <name evidence="1" type="ORF">HX902_21405</name>
</gene>
<name>A0A7Z0RL16_9HYPH</name>
<comment type="caution">
    <text evidence="2">The sequence shown here is derived from an EMBL/GenBank/DDBJ whole genome shotgun (WGS) entry which is preliminary data.</text>
</comment>
<dbReference type="RefSeq" id="WP_171602190.1">
    <property type="nucleotide sequence ID" value="NZ_JABFCQ010000002.1"/>
</dbReference>
<keyword evidence="4" id="KW-1185">Reference proteome</keyword>
<dbReference type="EMBL" id="JACGBJ010000012">
    <property type="protein sequence ID" value="MBA5804193.1"/>
    <property type="molecule type" value="Genomic_DNA"/>
</dbReference>